<protein>
    <submittedName>
        <fullName evidence="2">Uncharacterized protein</fullName>
    </submittedName>
</protein>
<evidence type="ECO:0000313" key="2">
    <source>
        <dbReference type="EMBL" id="CAE6523573.1"/>
    </source>
</evidence>
<dbReference type="Proteomes" id="UP000663853">
    <property type="component" value="Unassembled WGS sequence"/>
</dbReference>
<feature type="compositionally biased region" description="Polar residues" evidence="1">
    <location>
        <begin position="65"/>
        <end position="97"/>
    </location>
</feature>
<organism evidence="2 3">
    <name type="scientific">Rhizoctonia solani</name>
    <dbReference type="NCBI Taxonomy" id="456999"/>
    <lineage>
        <taxon>Eukaryota</taxon>
        <taxon>Fungi</taxon>
        <taxon>Dikarya</taxon>
        <taxon>Basidiomycota</taxon>
        <taxon>Agaricomycotina</taxon>
        <taxon>Agaricomycetes</taxon>
        <taxon>Cantharellales</taxon>
        <taxon>Ceratobasidiaceae</taxon>
        <taxon>Rhizoctonia</taxon>
    </lineage>
</organism>
<feature type="compositionally biased region" description="Polar residues" evidence="1">
    <location>
        <begin position="290"/>
        <end position="325"/>
    </location>
</feature>
<reference evidence="2" key="1">
    <citation type="submission" date="2021-01" db="EMBL/GenBank/DDBJ databases">
        <authorList>
            <person name="Kaushik A."/>
        </authorList>
    </citation>
    <scope>NUCLEOTIDE SEQUENCE</scope>
    <source>
        <strain evidence="2">AG6-10EEA</strain>
    </source>
</reference>
<name>A0A8H3DFD5_9AGAM</name>
<feature type="compositionally biased region" description="Pro residues" evidence="1">
    <location>
        <begin position="553"/>
        <end position="568"/>
    </location>
</feature>
<evidence type="ECO:0000256" key="1">
    <source>
        <dbReference type="SAM" id="MobiDB-lite"/>
    </source>
</evidence>
<feature type="region of interest" description="Disordered" evidence="1">
    <location>
        <begin position="837"/>
        <end position="872"/>
    </location>
</feature>
<feature type="compositionally biased region" description="Basic and acidic residues" evidence="1">
    <location>
        <begin position="262"/>
        <end position="274"/>
    </location>
</feature>
<feature type="compositionally biased region" description="Polar residues" evidence="1">
    <location>
        <begin position="147"/>
        <end position="162"/>
    </location>
</feature>
<sequence>MHRPLLSEPSPYNQEFLPAQSASYYTDSDDGAFVDPFAPSPTKVNLASKLYHDIPRQVYPRRSSEPGSTGSLAPNSSRLRPSQETSVLVSGPQSQSGAAAPVGKKGRWLRERRSLTSLLRPQQSNNPSEPVPTVPSLPSRVLGRKSSFFNRARSGSTPSATRTIERAHTTCQPSIGLEPAQLSTSANPQPQAVDTEPKNGSYRGSVPLTLMPRPQANAPDSRVRVDQDPGFPASLTTRRRAVSVPLPLPQPTEPPPPPPVSDAKRPQYMRKSEVGRSAAVPLEPVFTRRPGTSTECRTRPSPNAHGTKSASISVSAPARSKTSIRSSEREQPGPQHSKQSSVGTAEGLVLKSALKHRTVESVQCHPVLPAQPVQPLRICKREGVAKMDLSQLPTPSSEGSLKSLYHASVGHLGGAQTTTQHYKSNSGSSLERECPDNLGKVPVSTQGASTMERPVTSSTTTGSFGSIMKGHGLSTSDSRSLPVLDNIWGSFVSETAFGSSLPPSPVASISARHRATQSQETRGREQIGHNSMDPGTGTNVSSPHSETRCNPGSAPPSSPPVTGLPPVPKISSTHTLSLGRPVHNKRSRSSANAVLLLTPPTSPAEEVGFQGLDRVITTSTSADNSSSRSGNKYSALLQQLGPRLARSASSPSIRPPVSPEVGYNPIDTRGPDVISRLSIRHKNSQSISPSSGSQSSSQCTPVPGTPVVVPPSAVNLAASYLGTSNGSLVASGPNARVPREGSGYAKPPQSSAIGITIQAPGTAPGGISDAVLGVFPPVPSDQIWSHEKEKTIGVTKNQDITGDLHEEPLLTPPVTPAWAVHVFDVDAEDTLQFGRMGHDAPSDRTPLARSGNLAQMRRQKRSDMRSGSTQLPAEYSRGLDVTDMRSNKASKNVTILTRNVL</sequence>
<gene>
    <name evidence="2" type="ORF">RDB_LOCUS153339</name>
</gene>
<feature type="compositionally biased region" description="Polar residues" evidence="1">
    <location>
        <begin position="536"/>
        <end position="550"/>
    </location>
</feature>
<evidence type="ECO:0000313" key="3">
    <source>
        <dbReference type="Proteomes" id="UP000663853"/>
    </source>
</evidence>
<feature type="region of interest" description="Disordered" evidence="1">
    <location>
        <begin position="642"/>
        <end position="704"/>
    </location>
</feature>
<feature type="compositionally biased region" description="Polar residues" evidence="1">
    <location>
        <begin position="418"/>
        <end position="429"/>
    </location>
</feature>
<feature type="compositionally biased region" description="Polar residues" evidence="1">
    <location>
        <begin position="334"/>
        <end position="343"/>
    </location>
</feature>
<feature type="region of interest" description="Disordered" evidence="1">
    <location>
        <begin position="49"/>
        <end position="344"/>
    </location>
</feature>
<feature type="compositionally biased region" description="Low complexity" evidence="1">
    <location>
        <begin position="642"/>
        <end position="652"/>
    </location>
</feature>
<dbReference type="AlphaFoldDB" id="A0A8H3DFD5"/>
<feature type="region of interest" description="Disordered" evidence="1">
    <location>
        <begin position="499"/>
        <end position="590"/>
    </location>
</feature>
<dbReference type="EMBL" id="CAJMXA010003889">
    <property type="protein sequence ID" value="CAE6523573.1"/>
    <property type="molecule type" value="Genomic_DNA"/>
</dbReference>
<feature type="compositionally biased region" description="Low complexity" evidence="1">
    <location>
        <begin position="684"/>
        <end position="704"/>
    </location>
</feature>
<feature type="compositionally biased region" description="Polar residues" evidence="1">
    <location>
        <begin position="181"/>
        <end position="192"/>
    </location>
</feature>
<feature type="region of interest" description="Disordered" evidence="1">
    <location>
        <begin position="443"/>
        <end position="463"/>
    </location>
</feature>
<accession>A0A8H3DFD5</accession>
<proteinExistence type="predicted"/>
<feature type="region of interest" description="Disordered" evidence="1">
    <location>
        <begin position="1"/>
        <end position="21"/>
    </location>
</feature>
<feature type="region of interest" description="Disordered" evidence="1">
    <location>
        <begin position="418"/>
        <end position="437"/>
    </location>
</feature>
<feature type="compositionally biased region" description="Pro residues" evidence="1">
    <location>
        <begin position="246"/>
        <end position="260"/>
    </location>
</feature>
<comment type="caution">
    <text evidence="2">The sequence shown here is derived from an EMBL/GenBank/DDBJ whole genome shotgun (WGS) entry which is preliminary data.</text>
</comment>